<feature type="compositionally biased region" description="Acidic residues" evidence="1">
    <location>
        <begin position="752"/>
        <end position="762"/>
    </location>
</feature>
<proteinExistence type="predicted"/>
<dbReference type="PROSITE" id="PS50209">
    <property type="entry name" value="CARD"/>
    <property type="match status" value="1"/>
</dbReference>
<feature type="compositionally biased region" description="Basic and acidic residues" evidence="1">
    <location>
        <begin position="79"/>
        <end position="99"/>
    </location>
</feature>
<feature type="region of interest" description="Disordered" evidence="1">
    <location>
        <begin position="869"/>
        <end position="889"/>
    </location>
</feature>
<accession>A0A4W3HLF9</accession>
<dbReference type="InterPro" id="IPR056872">
    <property type="entry name" value="TTC3/DZIP3-like_helical"/>
</dbReference>
<feature type="region of interest" description="Disordered" evidence="1">
    <location>
        <begin position="132"/>
        <end position="195"/>
    </location>
</feature>
<feature type="compositionally biased region" description="Basic residues" evidence="1">
    <location>
        <begin position="724"/>
        <end position="738"/>
    </location>
</feature>
<dbReference type="GO" id="GO:0042981">
    <property type="term" value="P:regulation of apoptotic process"/>
    <property type="evidence" value="ECO:0007669"/>
    <property type="project" value="InterPro"/>
</dbReference>
<evidence type="ECO:0000313" key="3">
    <source>
        <dbReference type="Ensembl" id="ENSCMIP00000017958.1"/>
    </source>
</evidence>
<feature type="compositionally biased region" description="Basic and acidic residues" evidence="1">
    <location>
        <begin position="159"/>
        <end position="170"/>
    </location>
</feature>
<dbReference type="InterPro" id="IPR001315">
    <property type="entry name" value="CARD"/>
</dbReference>
<dbReference type="InterPro" id="IPR041249">
    <property type="entry name" value="HEPN_DZIP3"/>
</dbReference>
<dbReference type="Pfam" id="PF24525">
    <property type="entry name" value="TTC3"/>
    <property type="match status" value="1"/>
</dbReference>
<dbReference type="GeneTree" id="ENSGT00970000197266"/>
<evidence type="ECO:0000313" key="4">
    <source>
        <dbReference type="Proteomes" id="UP000314986"/>
    </source>
</evidence>
<dbReference type="Gene3D" id="1.10.533.10">
    <property type="entry name" value="Death Domain, Fas"/>
    <property type="match status" value="1"/>
</dbReference>
<dbReference type="Pfam" id="PF18738">
    <property type="entry name" value="HEPN_DZIP3"/>
    <property type="match status" value="1"/>
</dbReference>
<feature type="domain" description="CARD" evidence="2">
    <location>
        <begin position="203"/>
        <end position="268"/>
    </location>
</feature>
<evidence type="ECO:0000256" key="1">
    <source>
        <dbReference type="SAM" id="MobiDB-lite"/>
    </source>
</evidence>
<feature type="compositionally biased region" description="Basic and acidic residues" evidence="1">
    <location>
        <begin position="645"/>
        <end position="678"/>
    </location>
</feature>
<dbReference type="Ensembl" id="ENSCMIT00000018298.1">
    <property type="protein sequence ID" value="ENSCMIP00000017958.1"/>
    <property type="gene ID" value="ENSCMIG00000008496.1"/>
</dbReference>
<dbReference type="Proteomes" id="UP000314986">
    <property type="component" value="Unassembled WGS sequence"/>
</dbReference>
<reference evidence="4" key="1">
    <citation type="journal article" date="2006" name="Science">
        <title>Ancient noncoding elements conserved in the human genome.</title>
        <authorList>
            <person name="Venkatesh B."/>
            <person name="Kirkness E.F."/>
            <person name="Loh Y.H."/>
            <person name="Halpern A.L."/>
            <person name="Lee A.P."/>
            <person name="Johnson J."/>
            <person name="Dandona N."/>
            <person name="Viswanathan L.D."/>
            <person name="Tay A."/>
            <person name="Venter J.C."/>
            <person name="Strausberg R.L."/>
            <person name="Brenner S."/>
        </authorList>
    </citation>
    <scope>NUCLEOTIDE SEQUENCE [LARGE SCALE GENOMIC DNA]</scope>
</reference>
<feature type="region of interest" description="Disordered" evidence="1">
    <location>
        <begin position="637"/>
        <end position="776"/>
    </location>
</feature>
<organism evidence="3 4">
    <name type="scientific">Callorhinchus milii</name>
    <name type="common">Ghost shark</name>
    <dbReference type="NCBI Taxonomy" id="7868"/>
    <lineage>
        <taxon>Eukaryota</taxon>
        <taxon>Metazoa</taxon>
        <taxon>Chordata</taxon>
        <taxon>Craniata</taxon>
        <taxon>Vertebrata</taxon>
        <taxon>Chondrichthyes</taxon>
        <taxon>Holocephali</taxon>
        <taxon>Chimaeriformes</taxon>
        <taxon>Callorhinchidae</taxon>
        <taxon>Callorhinchus</taxon>
    </lineage>
</organism>
<dbReference type="OMA" id="CNFFRLM"/>
<reference evidence="4" key="3">
    <citation type="journal article" date="2014" name="Nature">
        <title>Elephant shark genome provides unique insights into gnathostome evolution.</title>
        <authorList>
            <consortium name="International Elephant Shark Genome Sequencing Consortium"/>
            <person name="Venkatesh B."/>
            <person name="Lee A.P."/>
            <person name="Ravi V."/>
            <person name="Maurya A.K."/>
            <person name="Lian M.M."/>
            <person name="Swann J.B."/>
            <person name="Ohta Y."/>
            <person name="Flajnik M.F."/>
            <person name="Sutoh Y."/>
            <person name="Kasahara M."/>
            <person name="Hoon S."/>
            <person name="Gangu V."/>
            <person name="Roy S.W."/>
            <person name="Irimia M."/>
            <person name="Korzh V."/>
            <person name="Kondrychyn I."/>
            <person name="Lim Z.W."/>
            <person name="Tay B.H."/>
            <person name="Tohari S."/>
            <person name="Kong K.W."/>
            <person name="Ho S."/>
            <person name="Lorente-Galdos B."/>
            <person name="Quilez J."/>
            <person name="Marques-Bonet T."/>
            <person name="Raney B.J."/>
            <person name="Ingham P.W."/>
            <person name="Tay A."/>
            <person name="Hillier L.W."/>
            <person name="Minx P."/>
            <person name="Boehm T."/>
            <person name="Wilson R.K."/>
            <person name="Brenner S."/>
            <person name="Warren W.C."/>
        </authorList>
    </citation>
    <scope>NUCLEOTIDE SEQUENCE [LARGE SCALE GENOMIC DNA]</scope>
</reference>
<dbReference type="AlphaFoldDB" id="A0A4W3HLF9"/>
<protein>
    <submittedName>
        <fullName evidence="3">E3 ubiquitin-protein ligase TTC3-like</fullName>
    </submittedName>
</protein>
<dbReference type="PANTHER" id="PTHR17550:SF7">
    <property type="entry name" value="RNA-BINDING PROTEIN 44"/>
    <property type="match status" value="1"/>
</dbReference>
<reference evidence="3" key="5">
    <citation type="submission" date="2025-09" db="UniProtKB">
        <authorList>
            <consortium name="Ensembl"/>
        </authorList>
    </citation>
    <scope>IDENTIFICATION</scope>
</reference>
<keyword evidence="4" id="KW-1185">Reference proteome</keyword>
<dbReference type="InterPro" id="IPR011029">
    <property type="entry name" value="DEATH-like_dom_sf"/>
</dbReference>
<dbReference type="InParanoid" id="A0A4W3HLF9"/>
<dbReference type="PANTHER" id="PTHR17550">
    <property type="entry name" value="E3 UBIQUITIN-PROTEIN LIGASE TTC3"/>
    <property type="match status" value="1"/>
</dbReference>
<evidence type="ECO:0000259" key="2">
    <source>
        <dbReference type="PROSITE" id="PS50209"/>
    </source>
</evidence>
<dbReference type="SUPFAM" id="SSF47986">
    <property type="entry name" value="DEATH domain"/>
    <property type="match status" value="1"/>
</dbReference>
<dbReference type="STRING" id="7868.ENSCMIP00000017958"/>
<feature type="region of interest" description="Disordered" evidence="1">
    <location>
        <begin position="67"/>
        <end position="99"/>
    </location>
</feature>
<reference evidence="4" key="2">
    <citation type="journal article" date="2007" name="PLoS Biol.">
        <title>Survey sequencing and comparative analysis of the elephant shark (Callorhinchus milii) genome.</title>
        <authorList>
            <person name="Venkatesh B."/>
            <person name="Kirkness E.F."/>
            <person name="Loh Y.H."/>
            <person name="Halpern A.L."/>
            <person name="Lee A.P."/>
            <person name="Johnson J."/>
            <person name="Dandona N."/>
            <person name="Viswanathan L.D."/>
            <person name="Tay A."/>
            <person name="Venter J.C."/>
            <person name="Strausberg R.L."/>
            <person name="Brenner S."/>
        </authorList>
    </citation>
    <scope>NUCLEOTIDE SEQUENCE [LARGE SCALE GENOMIC DNA]</scope>
</reference>
<feature type="compositionally biased region" description="Basic and acidic residues" evidence="1">
    <location>
        <begin position="142"/>
        <end position="151"/>
    </location>
</feature>
<reference evidence="3" key="4">
    <citation type="submission" date="2025-08" db="UniProtKB">
        <authorList>
            <consortium name="Ensembl"/>
        </authorList>
    </citation>
    <scope>IDENTIFICATION</scope>
</reference>
<name>A0A4W3HLF9_CALMI</name>
<sequence>MAVLDGIRAALLKPDYFKGHYFCAKGLLSAGFPKHAMMANKRGTELCQAAESDATVLEAQMQEIENRMKLEDGAQSTKDQSDAREEQKKHRPEPEMVFDARKWSNSLGGQGIGLVRGSDFQAVWQNLMDNMKDTDLQGSDGAQEREVDQRPKSKISTSKSDKKNTREESRSAPNSQQGSERHGARKKSSTEMQGTDKVVFDPAKCRLWRAVNSERELIANGVEDVSFLLYRLKLKRFLSEGDQEVVERQSTPPLKLRTLIDIVLKKSSNLEIRKFTSVLVAIDGLKPDLFKWVNNLESMGNCCADSFLYLFLEVLAEPLNKAPLKDLIYSLQMLSVLTETENDLLMKTPSEQRGQRLLEVIVFMKTTAQKLDFVFLLEEERETFPKLKLCLEEFQKEFEKLGEGYVNKFRRYMPLPRPRRREDLPPEERNAYCNFFRLMYLIVLEGTRVAQKVFAEEVPLDGLQAELRKLRKSELHRHFREFQTEFLSHSDWALLFPQKWSELEFDKFDLTLIVFVMMNLKHLPQPKRGWHMRPSGPDASRQGSLLRLLYLRRQLVTRNGYMGVPEEEFLSMWEESSEALQCLGKTPEEIQDILFMPGYLLWHDHERIARLMGRQCFDTIDRYMTAMKQHLKTGGKITDTIQWRHRTEREETDPEKGKAEEIPTPDGSEREASKERAGEGNQQSGQNLDIVEEKTSVSSQVAGKAHRGSKPSDPPNLNETQKPSFKKRRKKSKGKKKSAFPVESVGEKEVESTGEEDREEEGLLPSQAEPKERKELAELEATARTFQLLYEEKSAEYEQLVKQQGKAQELCKHQTAELQRLRLDMENERKVQEQETKTLKSQIRSLQGALKSKEEQLRKFEKQMRAQEQEVDNQNKHYQREQEQWDQEKARLERVSANSRDNFVEAMMRAMSAEIQVLECWRDKAIMILQEAVKEGEMKLPGLRQQLMRCETSLQ</sequence>